<dbReference type="KEGG" id="vg:30309252"/>
<dbReference type="Proteomes" id="UP000202081">
    <property type="component" value="Segment"/>
</dbReference>
<dbReference type="OrthoDB" id="24814at10239"/>
<evidence type="ECO:0000313" key="1">
    <source>
        <dbReference type="EMBL" id="AOV61874.1"/>
    </source>
</evidence>
<gene>
    <name evidence="1" type="ORF">P29B0810_179</name>
</gene>
<protein>
    <recommendedName>
        <fullName evidence="3">DNA endonuclease V</fullName>
    </recommendedName>
</protein>
<proteinExistence type="predicted"/>
<sequence length="186" mass="21225">MRVIDDVMPAVMQDQLHDICIQPDFMWSFLPDVTYDNREMLAKKMNKPQYPSFSHLAMKDYMPKTNVCGMISSHILCISDKAGLDPGIVYRARFGLYLPIADAPLHNNMHVDMKVPHTVALYYVNDADGDTFFFDSNREIVERISPKKGRMVVFDGLTLHASSMPSKNHRISLNIGYVKPQDISQN</sequence>
<name>A0A1D8KTI5_9CAUD</name>
<dbReference type="RefSeq" id="YP_009324342.1">
    <property type="nucleotide sequence ID" value="NC_031935.1"/>
</dbReference>
<evidence type="ECO:0008006" key="3">
    <source>
        <dbReference type="Google" id="ProtNLM"/>
    </source>
</evidence>
<dbReference type="GeneID" id="30309252"/>
<organism evidence="1 2">
    <name type="scientific">Synechococcus phage S-WAM2</name>
    <dbReference type="NCBI Taxonomy" id="1815522"/>
    <lineage>
        <taxon>Viruses</taxon>
        <taxon>Duplodnaviria</taxon>
        <taxon>Heunggongvirae</taxon>
        <taxon>Uroviricota</taxon>
        <taxon>Caudoviricetes</taxon>
        <taxon>Pantevenvirales</taxon>
        <taxon>Kyanoviridae</taxon>
        <taxon>Cymopoleiavirus</taxon>
        <taxon>Cymopoleiavirus swam2</taxon>
    </lineage>
</organism>
<accession>A0A1D8KTI5</accession>
<dbReference type="Gene3D" id="2.60.120.620">
    <property type="entry name" value="q2cbj1_9rhob like domain"/>
    <property type="match status" value="1"/>
</dbReference>
<dbReference type="SUPFAM" id="SSF51197">
    <property type="entry name" value="Clavaminate synthase-like"/>
    <property type="match status" value="1"/>
</dbReference>
<dbReference type="EMBL" id="KU686211">
    <property type="protein sequence ID" value="AOV61874.1"/>
    <property type="molecule type" value="Genomic_DNA"/>
</dbReference>
<keyword evidence="2" id="KW-1185">Reference proteome</keyword>
<reference evidence="1 2" key="1">
    <citation type="journal article" date="2016" name="Virology">
        <title>The genomic content and context of auxiliary metabolic genes in marine cyanomyoviruses.</title>
        <authorList>
            <person name="Crummett L.T."/>
            <person name="Puxty R.J."/>
            <person name="Weihe C."/>
            <person name="Marston M.F."/>
            <person name="Martiny J.B."/>
        </authorList>
    </citation>
    <scope>NUCLEOTIDE SEQUENCE [LARGE SCALE GENOMIC DNA]</scope>
    <source>
        <strain evidence="1">0810PA29</strain>
    </source>
</reference>
<evidence type="ECO:0000313" key="2">
    <source>
        <dbReference type="Proteomes" id="UP000202081"/>
    </source>
</evidence>